<reference evidence="1" key="2">
    <citation type="submission" date="2020-07" db="EMBL/GenBank/DDBJ databases">
        <authorList>
            <person name="Vera ALvarez R."/>
            <person name="Arias-Moreno D.M."/>
            <person name="Jimenez-Jacinto V."/>
            <person name="Jimenez-Bremont J.F."/>
            <person name="Swaminathan K."/>
            <person name="Moose S.P."/>
            <person name="Guerrero-Gonzalez M.L."/>
            <person name="Marino-Ramirez L."/>
            <person name="Landsman D."/>
            <person name="Rodriguez-Kessler M."/>
            <person name="Delgado-Sanchez P."/>
        </authorList>
    </citation>
    <scope>NUCLEOTIDE SEQUENCE</scope>
    <source>
        <tissue evidence="1">Cladode</tissue>
    </source>
</reference>
<name>A0A7C9A6A6_OPUST</name>
<evidence type="ECO:0000313" key="1">
    <source>
        <dbReference type="EMBL" id="MBA4658791.1"/>
    </source>
</evidence>
<reference evidence="1" key="1">
    <citation type="journal article" date="2013" name="J. Plant Res.">
        <title>Effect of fungi and light on seed germination of three Opuntia species from semiarid lands of central Mexico.</title>
        <authorList>
            <person name="Delgado-Sanchez P."/>
            <person name="Jimenez-Bremont J.F."/>
            <person name="Guerrero-Gonzalez Mde L."/>
            <person name="Flores J."/>
        </authorList>
    </citation>
    <scope>NUCLEOTIDE SEQUENCE</scope>
    <source>
        <tissue evidence="1">Cladode</tissue>
    </source>
</reference>
<organism evidence="1">
    <name type="scientific">Opuntia streptacantha</name>
    <name type="common">Prickly pear cactus</name>
    <name type="synonym">Opuntia cardona</name>
    <dbReference type="NCBI Taxonomy" id="393608"/>
    <lineage>
        <taxon>Eukaryota</taxon>
        <taxon>Viridiplantae</taxon>
        <taxon>Streptophyta</taxon>
        <taxon>Embryophyta</taxon>
        <taxon>Tracheophyta</taxon>
        <taxon>Spermatophyta</taxon>
        <taxon>Magnoliopsida</taxon>
        <taxon>eudicotyledons</taxon>
        <taxon>Gunneridae</taxon>
        <taxon>Pentapetalae</taxon>
        <taxon>Caryophyllales</taxon>
        <taxon>Cactineae</taxon>
        <taxon>Cactaceae</taxon>
        <taxon>Opuntioideae</taxon>
        <taxon>Opuntia</taxon>
    </lineage>
</organism>
<accession>A0A7C9A6A6</accession>
<dbReference type="EMBL" id="GISG01201866">
    <property type="protein sequence ID" value="MBA4658791.1"/>
    <property type="molecule type" value="Transcribed_RNA"/>
</dbReference>
<dbReference type="AlphaFoldDB" id="A0A7C9A6A6"/>
<sequence>MLPYLPMSKCAKKIHGKHLHSGDTFRLLIDKIHLIPFAEFRAAYKSSNASIVIVQDLITIFLDCPSNLLKSAMCPENACMIPPVLSKHIFVMNHLRRLSNDFNSISSPHPSVVA</sequence>
<proteinExistence type="predicted"/>
<protein>
    <submittedName>
        <fullName evidence="1">Uncharacterized protein</fullName>
    </submittedName>
</protein>